<organism evidence="1 2">
    <name type="scientific">Adiantum capillus-veneris</name>
    <name type="common">Maidenhair fern</name>
    <dbReference type="NCBI Taxonomy" id="13818"/>
    <lineage>
        <taxon>Eukaryota</taxon>
        <taxon>Viridiplantae</taxon>
        <taxon>Streptophyta</taxon>
        <taxon>Embryophyta</taxon>
        <taxon>Tracheophyta</taxon>
        <taxon>Polypodiopsida</taxon>
        <taxon>Polypodiidae</taxon>
        <taxon>Polypodiales</taxon>
        <taxon>Pteridineae</taxon>
        <taxon>Pteridaceae</taxon>
        <taxon>Vittarioideae</taxon>
        <taxon>Adiantum</taxon>
    </lineage>
</organism>
<dbReference type="OrthoDB" id="7700068at2759"/>
<evidence type="ECO:0000313" key="1">
    <source>
        <dbReference type="EMBL" id="KAI5065496.1"/>
    </source>
</evidence>
<keyword evidence="2" id="KW-1185">Reference proteome</keyword>
<reference evidence="1" key="1">
    <citation type="submission" date="2021-01" db="EMBL/GenBank/DDBJ databases">
        <title>Adiantum capillus-veneris genome.</title>
        <authorList>
            <person name="Fang Y."/>
            <person name="Liao Q."/>
        </authorList>
    </citation>
    <scope>NUCLEOTIDE SEQUENCE</scope>
    <source>
        <strain evidence="1">H3</strain>
        <tissue evidence="1">Leaf</tissue>
    </source>
</reference>
<dbReference type="AlphaFoldDB" id="A0A9D4UCJ7"/>
<sequence>MEETHDLKTHLSELDARFDSMVDLTNDKVKQVEVKVSQAHSATIAKVQTCVTMELRERLQEENVLKVRICGLPSPWCTTKDTLKEALINLNNIIQPDNFKPQTISWINDTHRHVPPEHCVLTFKDKEEWIKLLRQSHVLKGTNVWISEELTTNQLKIKNHELKKVHKACKQGKLAVYRGGKAIIHELQTPKGPPPSHDSP</sequence>
<protein>
    <submittedName>
        <fullName evidence="1">Uncharacterized protein</fullName>
    </submittedName>
</protein>
<evidence type="ECO:0000313" key="2">
    <source>
        <dbReference type="Proteomes" id="UP000886520"/>
    </source>
</evidence>
<comment type="caution">
    <text evidence="1">The sequence shown here is derived from an EMBL/GenBank/DDBJ whole genome shotgun (WGS) entry which is preliminary data.</text>
</comment>
<gene>
    <name evidence="1" type="ORF">GOP47_0020191</name>
</gene>
<dbReference type="EMBL" id="JABFUD020000019">
    <property type="protein sequence ID" value="KAI5065496.1"/>
    <property type="molecule type" value="Genomic_DNA"/>
</dbReference>
<name>A0A9D4UCJ7_ADICA</name>
<accession>A0A9D4UCJ7</accession>
<proteinExistence type="predicted"/>
<dbReference type="Proteomes" id="UP000886520">
    <property type="component" value="Chromosome 19"/>
</dbReference>